<dbReference type="Proteomes" id="UP001054837">
    <property type="component" value="Unassembled WGS sequence"/>
</dbReference>
<sequence>MIRNIFLFQIYGSSMPELTRVSKVEGIHFRIKDATKAEHIFKHVALRRSIETNSECLTRFEIFFISKSSELPMPELTRVYIVEATKAEHIFRHAALPRSIETNSECLTGSEIFFISKSTDRPMPELAGKFESSSLNSGIQINIHQTTQATHNPISEFAFE</sequence>
<keyword evidence="2" id="KW-1185">Reference proteome</keyword>
<organism evidence="1 2">
    <name type="scientific">Caerostris darwini</name>
    <dbReference type="NCBI Taxonomy" id="1538125"/>
    <lineage>
        <taxon>Eukaryota</taxon>
        <taxon>Metazoa</taxon>
        <taxon>Ecdysozoa</taxon>
        <taxon>Arthropoda</taxon>
        <taxon>Chelicerata</taxon>
        <taxon>Arachnida</taxon>
        <taxon>Araneae</taxon>
        <taxon>Araneomorphae</taxon>
        <taxon>Entelegynae</taxon>
        <taxon>Araneoidea</taxon>
        <taxon>Araneidae</taxon>
        <taxon>Caerostris</taxon>
    </lineage>
</organism>
<reference evidence="1 2" key="1">
    <citation type="submission" date="2021-06" db="EMBL/GenBank/DDBJ databases">
        <title>Caerostris darwini draft genome.</title>
        <authorList>
            <person name="Kono N."/>
            <person name="Arakawa K."/>
        </authorList>
    </citation>
    <scope>NUCLEOTIDE SEQUENCE [LARGE SCALE GENOMIC DNA]</scope>
</reference>
<gene>
    <name evidence="1" type="ORF">CDAR_502281</name>
</gene>
<accession>A0AAV4R7B1</accession>
<dbReference type="AlphaFoldDB" id="A0AAV4R7B1"/>
<dbReference type="EMBL" id="BPLQ01005737">
    <property type="protein sequence ID" value="GIY16876.1"/>
    <property type="molecule type" value="Genomic_DNA"/>
</dbReference>
<evidence type="ECO:0000313" key="2">
    <source>
        <dbReference type="Proteomes" id="UP001054837"/>
    </source>
</evidence>
<name>A0AAV4R7B1_9ARAC</name>
<protein>
    <submittedName>
        <fullName evidence="1">Uncharacterized protein</fullName>
    </submittedName>
</protein>
<evidence type="ECO:0000313" key="1">
    <source>
        <dbReference type="EMBL" id="GIY16876.1"/>
    </source>
</evidence>
<comment type="caution">
    <text evidence="1">The sequence shown here is derived from an EMBL/GenBank/DDBJ whole genome shotgun (WGS) entry which is preliminary data.</text>
</comment>
<proteinExistence type="predicted"/>